<accession>W4Q1N0</accession>
<evidence type="ECO:0000313" key="1">
    <source>
        <dbReference type="EMBL" id="GAE25877.1"/>
    </source>
</evidence>
<dbReference type="EMBL" id="BAUT01000015">
    <property type="protein sequence ID" value="GAE25877.1"/>
    <property type="molecule type" value="Genomic_DNA"/>
</dbReference>
<protein>
    <submittedName>
        <fullName evidence="1">Uncharacterized protein</fullName>
    </submittedName>
</protein>
<sequence length="148" mass="16839">MSHSHNMKVNCQQYLHQPVQVQLGQQQSYSGVIEHVDDHNVYLMVPIDEMGQYMDLATLMQGANAQSMYHYGQGDQAFDYIPQDPMARQQAEQERYFAGGGYFPPYPPFPVRPPFPYYPYPYGPFPRPLGWGRIILPLAALTAIAALV</sequence>
<comment type="caution">
    <text evidence="1">The sequence shown here is derived from an EMBL/GenBank/DDBJ whole genome shotgun (WGS) entry which is preliminary data.</text>
</comment>
<dbReference type="RefSeq" id="WP_034744911.1">
    <property type="nucleotide sequence ID" value="NZ_BAUT01000015.1"/>
</dbReference>
<dbReference type="AlphaFoldDB" id="W4Q1N0"/>
<name>W4Q1N0_9BACI</name>
<evidence type="ECO:0000313" key="2">
    <source>
        <dbReference type="Proteomes" id="UP000018890"/>
    </source>
</evidence>
<dbReference type="STRING" id="1236970.JCM9140_1898"/>
<reference evidence="1" key="1">
    <citation type="journal article" date="2014" name="Genome Announc.">
        <title>Draft Genome Sequences of Three Alkaliphilic Bacillus Strains, Bacillus wakoensis JCM 9140T, Bacillus akibai JCM 9157T, and Bacillus hemicellulosilyticus JCM 9152T.</title>
        <authorList>
            <person name="Yuki M."/>
            <person name="Oshima K."/>
            <person name="Suda W."/>
            <person name="Oshida Y."/>
            <person name="Kitamura K."/>
            <person name="Iida T."/>
            <person name="Hattori M."/>
            <person name="Ohkuma M."/>
        </authorList>
    </citation>
    <scope>NUCLEOTIDE SEQUENCE [LARGE SCALE GENOMIC DNA]</scope>
    <source>
        <strain evidence="1">JCM 9140</strain>
    </source>
</reference>
<organism evidence="1 2">
    <name type="scientific">Halalkalibacter wakoensis JCM 9140</name>
    <dbReference type="NCBI Taxonomy" id="1236970"/>
    <lineage>
        <taxon>Bacteria</taxon>
        <taxon>Bacillati</taxon>
        <taxon>Bacillota</taxon>
        <taxon>Bacilli</taxon>
        <taxon>Bacillales</taxon>
        <taxon>Bacillaceae</taxon>
        <taxon>Halalkalibacter</taxon>
    </lineage>
</organism>
<dbReference type="Proteomes" id="UP000018890">
    <property type="component" value="Unassembled WGS sequence"/>
</dbReference>
<keyword evidence="2" id="KW-1185">Reference proteome</keyword>
<proteinExistence type="predicted"/>
<dbReference type="OrthoDB" id="2943863at2"/>
<gene>
    <name evidence="1" type="ORF">JCM9140_1898</name>
</gene>